<dbReference type="NCBIfam" id="TIGR01830">
    <property type="entry name" value="3oxo_ACP_reduc"/>
    <property type="match status" value="1"/>
</dbReference>
<dbReference type="Proteomes" id="UP000321907">
    <property type="component" value="Unassembled WGS sequence"/>
</dbReference>
<dbReference type="EMBL" id="VOXD01000016">
    <property type="protein sequence ID" value="TXF89145.1"/>
    <property type="molecule type" value="Genomic_DNA"/>
</dbReference>
<evidence type="ECO:0000313" key="10">
    <source>
        <dbReference type="EMBL" id="TXF89145.1"/>
    </source>
</evidence>
<feature type="binding site" evidence="7">
    <location>
        <begin position="155"/>
        <end position="159"/>
    </location>
    <ligand>
        <name>NADP(+)</name>
        <dbReference type="ChEBI" id="CHEBI:58349"/>
    </ligand>
</feature>
<dbReference type="RefSeq" id="WP_147930907.1">
    <property type="nucleotide sequence ID" value="NZ_VOXD01000016.1"/>
</dbReference>
<dbReference type="InterPro" id="IPR011284">
    <property type="entry name" value="3oxo_ACP_reduc"/>
</dbReference>
<comment type="pathway">
    <text evidence="8">Lipid metabolism; fatty acid biosynthesis.</text>
</comment>
<dbReference type="InterPro" id="IPR020904">
    <property type="entry name" value="Sc_DH/Rdtase_CS"/>
</dbReference>
<evidence type="ECO:0000256" key="7">
    <source>
        <dbReference type="PIRSR" id="PIRSR611284-2"/>
    </source>
</evidence>
<dbReference type="PRINTS" id="PR00081">
    <property type="entry name" value="GDHRDH"/>
</dbReference>
<dbReference type="GO" id="GO:0004316">
    <property type="term" value="F:3-oxoacyl-[acyl-carrier-protein] reductase (NADPH) activity"/>
    <property type="evidence" value="ECO:0007669"/>
    <property type="project" value="UniProtKB-UniRule"/>
</dbReference>
<dbReference type="InterPro" id="IPR036291">
    <property type="entry name" value="NAD(P)-bd_dom_sf"/>
</dbReference>
<dbReference type="SUPFAM" id="SSF51735">
    <property type="entry name" value="NAD(P)-binding Rossmann-fold domains"/>
    <property type="match status" value="1"/>
</dbReference>
<keyword evidence="8" id="KW-0275">Fatty acid biosynthesis</keyword>
<sequence length="247" mass="26328">MQQLKDRVIIITGGARGIGKATALKCGAKGATLAIWDIDEAAGHELVETLNSTGYPAKFYAVNTVTPEACEKAAAAVFADFGRIDVLINNAGITRDSSFKKMTHQQWQQVIDVNLTGVFNCTKAVYTYMAEAKFGRIMNASSVVGLYGNFGQTNYAATKAGLIGMTKTWAREFGKYGITVNAVAPGFIATEMTEAMPEAVLAGMKDKTPLRRLGQPEDIANAYAFLASEEASFITGTCLSVDGGLIL</sequence>
<comment type="similarity">
    <text evidence="2 8">Belongs to the short-chain dehydrogenases/reductases (SDR) family.</text>
</comment>
<feature type="active site" description="Proton acceptor" evidence="6">
    <location>
        <position position="155"/>
    </location>
</feature>
<dbReference type="NCBIfam" id="NF009466">
    <property type="entry name" value="PRK12826.1-2"/>
    <property type="match status" value="1"/>
</dbReference>
<evidence type="ECO:0000256" key="2">
    <source>
        <dbReference type="ARBA" id="ARBA00006484"/>
    </source>
</evidence>
<dbReference type="PROSITE" id="PS00061">
    <property type="entry name" value="ADH_SHORT"/>
    <property type="match status" value="1"/>
</dbReference>
<reference evidence="10 11" key="1">
    <citation type="submission" date="2019-08" db="EMBL/GenBank/DDBJ databases">
        <title>Lewinella sp. strain SSH13 Genome sequencing and assembly.</title>
        <authorList>
            <person name="Kim I."/>
        </authorList>
    </citation>
    <scope>NUCLEOTIDE SEQUENCE [LARGE SCALE GENOMIC DNA]</scope>
    <source>
        <strain evidence="10 11">SSH13</strain>
    </source>
</reference>
<dbReference type="PANTHER" id="PTHR42879:SF2">
    <property type="entry name" value="3-OXOACYL-[ACYL-CARRIER-PROTEIN] REDUCTASE FABG"/>
    <property type="match status" value="1"/>
</dbReference>
<dbReference type="Gene3D" id="3.40.50.720">
    <property type="entry name" value="NAD(P)-binding Rossmann-like Domain"/>
    <property type="match status" value="1"/>
</dbReference>
<dbReference type="CDD" id="cd05333">
    <property type="entry name" value="BKR_SDR_c"/>
    <property type="match status" value="1"/>
</dbReference>
<dbReference type="GO" id="GO:0051287">
    <property type="term" value="F:NAD binding"/>
    <property type="evidence" value="ECO:0007669"/>
    <property type="project" value="UniProtKB-UniRule"/>
</dbReference>
<keyword evidence="11" id="KW-1185">Reference proteome</keyword>
<keyword evidence="8" id="KW-0444">Lipid biosynthesis</keyword>
<dbReference type="OrthoDB" id="9788235at2"/>
<dbReference type="FunFam" id="3.40.50.720:FF:000115">
    <property type="entry name" value="3-oxoacyl-[acyl-carrier-protein] reductase FabG"/>
    <property type="match status" value="1"/>
</dbReference>
<dbReference type="SMART" id="SM00822">
    <property type="entry name" value="PKS_KR"/>
    <property type="match status" value="1"/>
</dbReference>
<comment type="subunit">
    <text evidence="8">Homotetramer.</text>
</comment>
<keyword evidence="3 7" id="KW-0521">NADP</keyword>
<dbReference type="UniPathway" id="UPA00094"/>
<keyword evidence="8" id="KW-0443">Lipid metabolism</keyword>
<dbReference type="AlphaFoldDB" id="A0A5C7FUM0"/>
<evidence type="ECO:0000256" key="6">
    <source>
        <dbReference type="PIRSR" id="PIRSR611284-1"/>
    </source>
</evidence>
<dbReference type="Pfam" id="PF13561">
    <property type="entry name" value="adh_short_C2"/>
    <property type="match status" value="1"/>
</dbReference>
<gene>
    <name evidence="10" type="primary">fabG</name>
    <name evidence="10" type="ORF">FUA23_11580</name>
</gene>
<comment type="function">
    <text evidence="1 8">Catalyzes the NADPH-dependent reduction of beta-ketoacyl-ACP substrates to beta-hydroxyacyl-ACP products, the first reductive step in the elongation cycle of fatty acid biosynthesis.</text>
</comment>
<dbReference type="NCBIfam" id="NF005559">
    <property type="entry name" value="PRK07231.1"/>
    <property type="match status" value="1"/>
</dbReference>
<dbReference type="InterPro" id="IPR002347">
    <property type="entry name" value="SDR_fam"/>
</dbReference>
<evidence type="ECO:0000256" key="4">
    <source>
        <dbReference type="ARBA" id="ARBA00023002"/>
    </source>
</evidence>
<evidence type="ECO:0000259" key="9">
    <source>
        <dbReference type="SMART" id="SM00822"/>
    </source>
</evidence>
<dbReference type="PANTHER" id="PTHR42879">
    <property type="entry name" value="3-OXOACYL-(ACYL-CARRIER-PROTEIN) REDUCTASE"/>
    <property type="match status" value="1"/>
</dbReference>
<proteinExistence type="inferred from homology"/>
<evidence type="ECO:0000256" key="3">
    <source>
        <dbReference type="ARBA" id="ARBA00022857"/>
    </source>
</evidence>
<evidence type="ECO:0000256" key="8">
    <source>
        <dbReference type="RuleBase" id="RU366074"/>
    </source>
</evidence>
<keyword evidence="8" id="KW-0276">Fatty acid metabolism</keyword>
<dbReference type="PRINTS" id="PR00080">
    <property type="entry name" value="SDRFAMILY"/>
</dbReference>
<organism evidence="10 11">
    <name type="scientific">Neolewinella aurantiaca</name>
    <dbReference type="NCBI Taxonomy" id="2602767"/>
    <lineage>
        <taxon>Bacteria</taxon>
        <taxon>Pseudomonadati</taxon>
        <taxon>Bacteroidota</taxon>
        <taxon>Saprospiria</taxon>
        <taxon>Saprospirales</taxon>
        <taxon>Lewinellaceae</taxon>
        <taxon>Neolewinella</taxon>
    </lineage>
</organism>
<dbReference type="InterPro" id="IPR057326">
    <property type="entry name" value="KR_dom"/>
</dbReference>
<dbReference type="GO" id="GO:0006633">
    <property type="term" value="P:fatty acid biosynthetic process"/>
    <property type="evidence" value="ECO:0007669"/>
    <property type="project" value="UniProtKB-UniPathway"/>
</dbReference>
<feature type="binding site" evidence="7">
    <location>
        <position position="90"/>
    </location>
    <ligand>
        <name>NADP(+)</name>
        <dbReference type="ChEBI" id="CHEBI:58349"/>
    </ligand>
</feature>
<accession>A0A5C7FUM0</accession>
<dbReference type="EC" id="1.1.1.100" evidence="8"/>
<evidence type="ECO:0000313" key="11">
    <source>
        <dbReference type="Proteomes" id="UP000321907"/>
    </source>
</evidence>
<comment type="catalytic activity">
    <reaction evidence="5 8">
        <text>a (3R)-hydroxyacyl-[ACP] + NADP(+) = a 3-oxoacyl-[ACP] + NADPH + H(+)</text>
        <dbReference type="Rhea" id="RHEA:17397"/>
        <dbReference type="Rhea" id="RHEA-COMP:9916"/>
        <dbReference type="Rhea" id="RHEA-COMP:9945"/>
        <dbReference type="ChEBI" id="CHEBI:15378"/>
        <dbReference type="ChEBI" id="CHEBI:57783"/>
        <dbReference type="ChEBI" id="CHEBI:58349"/>
        <dbReference type="ChEBI" id="CHEBI:78776"/>
        <dbReference type="ChEBI" id="CHEBI:78827"/>
        <dbReference type="EC" id="1.1.1.100"/>
    </reaction>
</comment>
<feature type="domain" description="Ketoreductase" evidence="9">
    <location>
        <begin position="7"/>
        <end position="186"/>
    </location>
</feature>
<name>A0A5C7FUM0_9BACT</name>
<protein>
    <recommendedName>
        <fullName evidence="8">3-oxoacyl-[acyl-carrier-protein] reductase</fullName>
        <ecNumber evidence="8">1.1.1.100</ecNumber>
    </recommendedName>
</protein>
<comment type="caution">
    <text evidence="10">The sequence shown here is derived from an EMBL/GenBank/DDBJ whole genome shotgun (WGS) entry which is preliminary data.</text>
</comment>
<evidence type="ECO:0000256" key="5">
    <source>
        <dbReference type="ARBA" id="ARBA00048508"/>
    </source>
</evidence>
<keyword evidence="4 8" id="KW-0560">Oxidoreductase</keyword>
<dbReference type="InterPro" id="IPR050259">
    <property type="entry name" value="SDR"/>
</dbReference>
<feature type="binding site" evidence="7">
    <location>
        <begin position="13"/>
        <end position="16"/>
    </location>
    <ligand>
        <name>NADP(+)</name>
        <dbReference type="ChEBI" id="CHEBI:58349"/>
    </ligand>
</feature>
<evidence type="ECO:0000256" key="1">
    <source>
        <dbReference type="ARBA" id="ARBA00002607"/>
    </source>
</evidence>
<feature type="binding site" evidence="7">
    <location>
        <position position="188"/>
    </location>
    <ligand>
        <name>NADP(+)</name>
        <dbReference type="ChEBI" id="CHEBI:58349"/>
    </ligand>
</feature>